<dbReference type="Gene3D" id="1.20.1260.10">
    <property type="match status" value="1"/>
</dbReference>
<keyword evidence="4" id="KW-0411">Iron-sulfur</keyword>
<evidence type="ECO:0000313" key="8">
    <source>
        <dbReference type="Proteomes" id="UP001201463"/>
    </source>
</evidence>
<proteinExistence type="predicted"/>
<dbReference type="InterPro" id="IPR012347">
    <property type="entry name" value="Ferritin-like"/>
</dbReference>
<evidence type="ECO:0000256" key="5">
    <source>
        <dbReference type="SAM" id="MobiDB-lite"/>
    </source>
</evidence>
<dbReference type="InterPro" id="IPR042216">
    <property type="entry name" value="MitoNEET_CISD"/>
</dbReference>
<accession>A0ABS8XNR6</accession>
<feature type="domain" description="Iron-binding zinc finger CDGSH type" evidence="6">
    <location>
        <begin position="534"/>
        <end position="578"/>
    </location>
</feature>
<feature type="compositionally biased region" description="Pro residues" evidence="5">
    <location>
        <begin position="432"/>
        <end position="441"/>
    </location>
</feature>
<dbReference type="Gene3D" id="3.40.5.90">
    <property type="entry name" value="CDGSH iron-sulfur domain, mitoNEET-type"/>
    <property type="match status" value="2"/>
</dbReference>
<name>A0ABS8XNR6_9BURK</name>
<evidence type="ECO:0000313" key="7">
    <source>
        <dbReference type="EMBL" id="MCE4540466.1"/>
    </source>
</evidence>
<dbReference type="InterPro" id="IPR010693">
    <property type="entry name" value="Divergent_4Fe-4S_mono-cluster"/>
</dbReference>
<dbReference type="InterPro" id="IPR026820">
    <property type="entry name" value="VioB/RebD_dom"/>
</dbReference>
<dbReference type="SMART" id="SM00704">
    <property type="entry name" value="ZnF_CDGSH"/>
    <property type="match status" value="2"/>
</dbReference>
<evidence type="ECO:0000259" key="6">
    <source>
        <dbReference type="SMART" id="SM00704"/>
    </source>
</evidence>
<feature type="domain" description="Iron-binding zinc finger CDGSH type" evidence="6">
    <location>
        <begin position="621"/>
        <end position="658"/>
    </location>
</feature>
<sequence length="660" mass="70320">MTTPPPAAAAPSREQLLHSLYEAAELEHNLMCTYLYAAFSLRQGEAEGLRPQEAEAVERWRREIVAVAVEEMGHLVAVWNITAALGGAPRFGRGNFPLDPGYLPARVVVKLAPFSEATLQHFVYLERPEGSDEPDGDGFAAERLFKRGTAALRVTPMARDYDTVGHFYATLSAELAAFVAAHGEVESFCGDRGLQLGPSELILGGAKPVLCSRTALAAFDAIVRQGEGAPSDSETSHYQRFAAIRAELRALREANPAFEPAWPAATNPVLRRPPRPEGRVWLENPAASETVDVANASYGLMLRLLAQSYALPGPSAEKRLHVDLALGLMRAFTPLAEHAARLPAGPSNPGCHAGASFTSLRDAAAMPPGPAARRFVLERLGELADAAASLHASLGAERTGRAASLLKALRERAERGLDLKAPATPAAAPTAAPAPAPPAPPAEHVDGVEVVQGEKVELRFEARRCIHARFCVTGAPQVFLANVKGDWLYPDAMPVERLVDIAHACPSGAIQLRRKDGQPDEGPPPVNLVSVREAGPYALRGELVLRGQAIGTRATLCRCGASKNKPFCDGSHHEAGFDATGEPETGLLGLPTDMPARRDGRVDIEPEPNGPLQLRGQVEVISGTGRMVCRVAQARLCRCGGSQTKPFCDGSHARNGFSAD</sequence>
<protein>
    <submittedName>
        <fullName evidence="7">CDGSH iron-sulfur domain-containing protein</fullName>
    </submittedName>
</protein>
<dbReference type="Pfam" id="PF06902">
    <property type="entry name" value="Fer4_19"/>
    <property type="match status" value="1"/>
</dbReference>
<keyword evidence="3" id="KW-0408">Iron</keyword>
<keyword evidence="8" id="KW-1185">Reference proteome</keyword>
<evidence type="ECO:0000256" key="4">
    <source>
        <dbReference type="ARBA" id="ARBA00023014"/>
    </source>
</evidence>
<evidence type="ECO:0000256" key="3">
    <source>
        <dbReference type="ARBA" id="ARBA00023004"/>
    </source>
</evidence>
<feature type="region of interest" description="Disordered" evidence="5">
    <location>
        <begin position="423"/>
        <end position="444"/>
    </location>
</feature>
<gene>
    <name evidence="7" type="ORF">LXT12_24790</name>
</gene>
<reference evidence="7 8" key="1">
    <citation type="submission" date="2021-12" db="EMBL/GenBank/DDBJ databases">
        <title>Genome seq of p7.</title>
        <authorList>
            <person name="Seo T."/>
        </authorList>
    </citation>
    <scope>NUCLEOTIDE SEQUENCE [LARGE SCALE GENOMIC DNA]</scope>
    <source>
        <strain evidence="7 8">P7</strain>
    </source>
</reference>
<dbReference type="EMBL" id="JAJTWT010000017">
    <property type="protein sequence ID" value="MCE4540466.1"/>
    <property type="molecule type" value="Genomic_DNA"/>
</dbReference>
<keyword evidence="1" id="KW-0001">2Fe-2S</keyword>
<dbReference type="PANTHER" id="PTHR46491:SF3">
    <property type="entry name" value="CDGSH IRON-SULFUR DOMAIN-CONTAINING PROTEIN 3, MITOCHONDRIAL"/>
    <property type="match status" value="1"/>
</dbReference>
<keyword evidence="2" id="KW-0479">Metal-binding</keyword>
<dbReference type="Pfam" id="PF12902">
    <property type="entry name" value="Ferritin-like"/>
    <property type="match status" value="1"/>
</dbReference>
<dbReference type="Pfam" id="PF09360">
    <property type="entry name" value="zf-CDGSH"/>
    <property type="match status" value="2"/>
</dbReference>
<dbReference type="Proteomes" id="UP001201463">
    <property type="component" value="Unassembled WGS sequence"/>
</dbReference>
<dbReference type="RefSeq" id="WP_233394982.1">
    <property type="nucleotide sequence ID" value="NZ_JAJTWT010000017.1"/>
</dbReference>
<dbReference type="InterPro" id="IPR018967">
    <property type="entry name" value="FeS-contain_CDGSH-typ"/>
</dbReference>
<dbReference type="PANTHER" id="PTHR46491">
    <property type="entry name" value="CDGSH IRON SULFUR DOMAIN PROTEIN HOMOLOG"/>
    <property type="match status" value="1"/>
</dbReference>
<organism evidence="7 8">
    <name type="scientific">Pelomonas caseinilytica</name>
    <dbReference type="NCBI Taxonomy" id="2906763"/>
    <lineage>
        <taxon>Bacteria</taxon>
        <taxon>Pseudomonadati</taxon>
        <taxon>Pseudomonadota</taxon>
        <taxon>Betaproteobacteria</taxon>
        <taxon>Burkholderiales</taxon>
        <taxon>Sphaerotilaceae</taxon>
        <taxon>Roseateles</taxon>
    </lineage>
</organism>
<comment type="caution">
    <text evidence="7">The sequence shown here is derived from an EMBL/GenBank/DDBJ whole genome shotgun (WGS) entry which is preliminary data.</text>
</comment>
<dbReference type="InterPro" id="IPR052950">
    <property type="entry name" value="CISD"/>
</dbReference>
<evidence type="ECO:0000256" key="1">
    <source>
        <dbReference type="ARBA" id="ARBA00022714"/>
    </source>
</evidence>
<evidence type="ECO:0000256" key="2">
    <source>
        <dbReference type="ARBA" id="ARBA00022723"/>
    </source>
</evidence>